<sequence length="220" mass="25635">MAQNRPSKNAHYIKVLSTQYRPILWFFAVVLLVLALLSARAAWLQPDPVLRLVLGWAALFLFLPALPIALIRQQCWLDVERQQFWLGKGVINGKSLGLWRWRSYAFSDIHAVQLYLLQTTHWHQFERNRQAEDIVEHYLAYLQLQQPKGAQLKLANSTDRKELQQALQQCVQDIGCKFQDFSNTTQKSLPKSREFNFMRVLIVLTIFILINIVILSSMDL</sequence>
<feature type="transmembrane region" description="Helical" evidence="1">
    <location>
        <begin position="197"/>
        <end position="218"/>
    </location>
</feature>
<keyword evidence="1" id="KW-0812">Transmembrane</keyword>
<keyword evidence="1" id="KW-1133">Transmembrane helix</keyword>
<feature type="transmembrane region" description="Helical" evidence="1">
    <location>
        <begin position="23"/>
        <end position="43"/>
    </location>
</feature>
<name>A0ABS9QTQ2_9GAMM</name>
<gene>
    <name evidence="2" type="ORF">H9J30_07325</name>
</gene>
<dbReference type="EMBL" id="JACSDI010000003">
    <property type="protein sequence ID" value="MCG9963730.1"/>
    <property type="molecule type" value="Genomic_DNA"/>
</dbReference>
<organism evidence="2 3">
    <name type="scientific">Shewanella cutis</name>
    <dbReference type="NCBI Taxonomy" id="2766780"/>
    <lineage>
        <taxon>Bacteria</taxon>
        <taxon>Pseudomonadati</taxon>
        <taxon>Pseudomonadota</taxon>
        <taxon>Gammaproteobacteria</taxon>
        <taxon>Alteromonadales</taxon>
        <taxon>Shewanellaceae</taxon>
        <taxon>Shewanella</taxon>
    </lineage>
</organism>
<comment type="caution">
    <text evidence="2">The sequence shown here is derived from an EMBL/GenBank/DDBJ whole genome shotgun (WGS) entry which is preliminary data.</text>
</comment>
<keyword evidence="3" id="KW-1185">Reference proteome</keyword>
<keyword evidence="1" id="KW-0472">Membrane</keyword>
<evidence type="ECO:0000313" key="3">
    <source>
        <dbReference type="Proteomes" id="UP000829384"/>
    </source>
</evidence>
<evidence type="ECO:0000256" key="1">
    <source>
        <dbReference type="SAM" id="Phobius"/>
    </source>
</evidence>
<reference evidence="2 3" key="1">
    <citation type="submission" date="2020-08" db="EMBL/GenBank/DDBJ databases">
        <title>Whole genome sequence of Shewanella sp strain PS-2.</title>
        <authorList>
            <person name="Das S.K."/>
        </authorList>
    </citation>
    <scope>NUCLEOTIDE SEQUENCE [LARGE SCALE GENOMIC DNA]</scope>
    <source>
        <strain evidence="2 3">PS-2</strain>
    </source>
</reference>
<dbReference type="Proteomes" id="UP000829384">
    <property type="component" value="Unassembled WGS sequence"/>
</dbReference>
<feature type="transmembrane region" description="Helical" evidence="1">
    <location>
        <begin position="49"/>
        <end position="71"/>
    </location>
</feature>
<accession>A0ABS9QTQ2</accession>
<proteinExistence type="predicted"/>
<protein>
    <submittedName>
        <fullName evidence="2">Uncharacterized protein</fullName>
    </submittedName>
</protein>
<evidence type="ECO:0000313" key="2">
    <source>
        <dbReference type="EMBL" id="MCG9963730.1"/>
    </source>
</evidence>
<dbReference type="RefSeq" id="WP_240130428.1">
    <property type="nucleotide sequence ID" value="NZ_JACSDI010000003.1"/>
</dbReference>